<reference evidence="3" key="1">
    <citation type="submission" date="2017-05" db="EMBL/GenBank/DDBJ databases">
        <authorList>
            <person name="Rodrigo-Torres L."/>
            <person name="Arahal R. D."/>
            <person name="Lucena T."/>
        </authorList>
    </citation>
    <scope>NUCLEOTIDE SEQUENCE [LARGE SCALE GENOMIC DNA]</scope>
    <source>
        <strain evidence="3">CECT 8868</strain>
    </source>
</reference>
<proteinExistence type="predicted"/>
<name>A0A238KEB8_9RHOB</name>
<dbReference type="OrthoDB" id="9809275at2"/>
<evidence type="ECO:0000259" key="1">
    <source>
        <dbReference type="Pfam" id="PF01636"/>
    </source>
</evidence>
<keyword evidence="3" id="KW-1185">Reference proteome</keyword>
<accession>A0A238KEB8</accession>
<dbReference type="EMBL" id="FXYD01000004">
    <property type="protein sequence ID" value="SMX41161.1"/>
    <property type="molecule type" value="Genomic_DNA"/>
</dbReference>
<organism evidence="2 3">
    <name type="scientific">Octadecabacter ascidiaceicola</name>
    <dbReference type="NCBI Taxonomy" id="1655543"/>
    <lineage>
        <taxon>Bacteria</taxon>
        <taxon>Pseudomonadati</taxon>
        <taxon>Pseudomonadota</taxon>
        <taxon>Alphaproteobacteria</taxon>
        <taxon>Rhodobacterales</taxon>
        <taxon>Roseobacteraceae</taxon>
        <taxon>Octadecabacter</taxon>
    </lineage>
</organism>
<evidence type="ECO:0000313" key="2">
    <source>
        <dbReference type="EMBL" id="SMX41161.1"/>
    </source>
</evidence>
<dbReference type="InterPro" id="IPR002575">
    <property type="entry name" value="Aminoglycoside_PTrfase"/>
</dbReference>
<dbReference type="Gene3D" id="3.30.200.20">
    <property type="entry name" value="Phosphorylase Kinase, domain 1"/>
    <property type="match status" value="1"/>
</dbReference>
<dbReference type="Proteomes" id="UP000203464">
    <property type="component" value="Unassembled WGS sequence"/>
</dbReference>
<dbReference type="InterPro" id="IPR011009">
    <property type="entry name" value="Kinase-like_dom_sf"/>
</dbReference>
<gene>
    <name evidence="2" type="ORF">OCA8868_02419</name>
</gene>
<dbReference type="Pfam" id="PF01636">
    <property type="entry name" value="APH"/>
    <property type="match status" value="1"/>
</dbReference>
<protein>
    <submittedName>
        <fullName evidence="2">Phosphotransferase enzyme family protein</fullName>
    </submittedName>
</protein>
<dbReference type="SUPFAM" id="SSF56112">
    <property type="entry name" value="Protein kinase-like (PK-like)"/>
    <property type="match status" value="1"/>
</dbReference>
<dbReference type="AlphaFoldDB" id="A0A238KEB8"/>
<feature type="domain" description="Aminoglycoside phosphotransferase" evidence="1">
    <location>
        <begin position="21"/>
        <end position="234"/>
    </location>
</feature>
<evidence type="ECO:0000313" key="3">
    <source>
        <dbReference type="Proteomes" id="UP000203464"/>
    </source>
</evidence>
<sequence>MRSELVQEWLATTKWANWKRTPLAGDASARRYERIFGPDDQSVILMDAPLKTCGRQFRFVEIAAHLSNLSLAAPEILAWNEPDGLMMLTDLGQADFATHLRASPDDETKLYASAVDVLKTLQTSPPPSGLTRMTPDIGTEMIDLAFEWAAKDHSRDLKADITTKIHALLAEVDPNPSALSLRDFHAENLIWRSKETGVNRVGLLDFQDAFITHPTYDLASLLRDARRDVSSDLLIPLISQLAGNKHDASKFKRAFHVMAIQRNLRILGIFNKLAKQDRKITYLDLIPRVWVHLQTDLADAGLSDLALLIERAFSPVEK</sequence>
<dbReference type="GO" id="GO:0016740">
    <property type="term" value="F:transferase activity"/>
    <property type="evidence" value="ECO:0007669"/>
    <property type="project" value="UniProtKB-KW"/>
</dbReference>
<dbReference type="Gene3D" id="3.90.1200.10">
    <property type="match status" value="1"/>
</dbReference>
<keyword evidence="2" id="KW-0808">Transferase</keyword>